<sequence>MTQVSVQLRVSSVRSVGRYGGVIFSGVTDTKEYFVAVCKKDTVPDGHFIVKGQQWQITGTLRKWKDENHIDVTCAEMLRPSGRNIIDWIARSEECAGIGSVKATKLYERFGPMLIEHIRNANVAALKEVISEDAAALLCYAFEKHKVASTLLWLDRLAIDRAIAQKIANFYKNCAQEKIEENPYRLISFSADWIKVDDLAQRRFGIKLDDPRRLEAAVEEVLYAGMRDGHTCLPDNNVVAKLKTLLRGKILAEKAASLDQPSTQYRRVGNFLQPSGTFLIEQYVAQRLIMISNPQDSEQKFLFSPKNNDFKIIADSIAHYEVEHSITLTDEQRLAIATSATNNLSLILGGAGTGKTTVLRALYKVLTAQQRDIAIYQIALAGRAAQRMSEATGRESMTIAGFLLNVDPSMLGYGSVVVVDEMSMVDVILMHRLLRHIPPGTKLILVGDPSQLPPIGPGLVLHCLADCPSIPQTKLVVTKRQSVESGIPAVADSIRVHRIPEFAQYSGCAQGVSFVPCADSLIDATIRRIYGELGGSGNNNNVQILSTTKTGYGGAQDINAIFHKEFRCNDELFYTYDKDYGKVGAQTIDRIPLRVGDLVMYTQNDYHLGLRNGSLGIIIQGVDASSRDAVCCICEFEGNRYHLNSSQAEALRHAYSITVHKSQGSQFQRVIVPIRKSRLLDQTLIYTAVTRGVDQVVLVGNWDEACDAITGPAKSALRHINLPFFLKHDPDRLNVSTLED</sequence>
<dbReference type="Pfam" id="PF13538">
    <property type="entry name" value="UvrD_C_2"/>
    <property type="match status" value="1"/>
</dbReference>
<dbReference type="CDD" id="cd18809">
    <property type="entry name" value="SF1_C_RecD"/>
    <property type="match status" value="1"/>
</dbReference>
<dbReference type="Proteomes" id="UP001163336">
    <property type="component" value="Chromosome"/>
</dbReference>
<dbReference type="InterPro" id="IPR027417">
    <property type="entry name" value="P-loop_NTPase"/>
</dbReference>
<evidence type="ECO:0000313" key="6">
    <source>
        <dbReference type="Proteomes" id="UP001163336"/>
    </source>
</evidence>
<evidence type="ECO:0000256" key="1">
    <source>
        <dbReference type="ARBA" id="ARBA00022741"/>
    </source>
</evidence>
<feature type="domain" description="UvrD-like helicase C-terminal" evidence="3">
    <location>
        <begin position="653"/>
        <end position="699"/>
    </location>
</feature>
<evidence type="ECO:0000313" key="5">
    <source>
        <dbReference type="EMBL" id="BDT58115.1"/>
    </source>
</evidence>
<feature type="domain" description="ATP-dependent RecD2 DNA helicase-like helix-hairpin-helix" evidence="4">
    <location>
        <begin position="144"/>
        <end position="232"/>
    </location>
</feature>
<reference evidence="5" key="1">
    <citation type="submission" date="2022-11" db="EMBL/GenBank/DDBJ databases">
        <title>Isolation and characterization of PLA-degrading bacterium Massilia sp. from Antarctic soil.</title>
        <authorList>
            <person name="Sato K."/>
            <person name="Gomez-Fuentes C."/>
            <person name="Ahmad S.A."/>
            <person name="Zulkharnain A."/>
        </authorList>
    </citation>
    <scope>NUCLEOTIDE SEQUENCE</scope>
    <source>
        <strain evidence="5">N-3</strain>
    </source>
</reference>
<organism evidence="5 6">
    <name type="scientific">Massilia varians</name>
    <dbReference type="NCBI Taxonomy" id="457921"/>
    <lineage>
        <taxon>Bacteria</taxon>
        <taxon>Pseudomonadati</taxon>
        <taxon>Pseudomonadota</taxon>
        <taxon>Betaproteobacteria</taxon>
        <taxon>Burkholderiales</taxon>
        <taxon>Oxalobacteraceae</taxon>
        <taxon>Telluria group</taxon>
        <taxon>Massilia</taxon>
    </lineage>
</organism>
<name>A0ABM8C4J4_9BURK</name>
<dbReference type="InterPro" id="IPR050534">
    <property type="entry name" value="Coronavir_polyprotein_1ab"/>
</dbReference>
<dbReference type="SUPFAM" id="SSF52540">
    <property type="entry name" value="P-loop containing nucleoside triphosphate hydrolases"/>
    <property type="match status" value="2"/>
</dbReference>
<dbReference type="CDD" id="cd17933">
    <property type="entry name" value="DEXSc_RecD-like"/>
    <property type="match status" value="1"/>
</dbReference>
<dbReference type="InterPro" id="IPR027785">
    <property type="entry name" value="UvrD-like_helicase_C"/>
</dbReference>
<dbReference type="RefSeq" id="WP_281913456.1">
    <property type="nucleotide sequence ID" value="NZ_AP026966.1"/>
</dbReference>
<keyword evidence="1" id="KW-0547">Nucleotide-binding</keyword>
<evidence type="ECO:0000256" key="2">
    <source>
        <dbReference type="ARBA" id="ARBA00022840"/>
    </source>
</evidence>
<dbReference type="EMBL" id="AP026966">
    <property type="protein sequence ID" value="BDT58115.1"/>
    <property type="molecule type" value="Genomic_DNA"/>
</dbReference>
<keyword evidence="6" id="KW-1185">Reference proteome</keyword>
<dbReference type="InterPro" id="IPR029493">
    <property type="entry name" value="RecD2-like_HHH"/>
</dbReference>
<dbReference type="PANTHER" id="PTHR43788:SF6">
    <property type="entry name" value="DNA HELICASE B"/>
    <property type="match status" value="1"/>
</dbReference>
<accession>A0ABM8C4J4</accession>
<gene>
    <name evidence="5" type="ORF">MasN3_16090</name>
</gene>
<evidence type="ECO:0000259" key="4">
    <source>
        <dbReference type="Pfam" id="PF14490"/>
    </source>
</evidence>
<dbReference type="Pfam" id="PF14490">
    <property type="entry name" value="HHH_RecD2"/>
    <property type="match status" value="1"/>
</dbReference>
<dbReference type="Gene3D" id="3.40.50.300">
    <property type="entry name" value="P-loop containing nucleotide triphosphate hydrolases"/>
    <property type="match status" value="2"/>
</dbReference>
<dbReference type="Gene3D" id="1.10.10.2220">
    <property type="match status" value="1"/>
</dbReference>
<evidence type="ECO:0000259" key="3">
    <source>
        <dbReference type="Pfam" id="PF13538"/>
    </source>
</evidence>
<proteinExistence type="predicted"/>
<dbReference type="Pfam" id="PF13604">
    <property type="entry name" value="AAA_30"/>
    <property type="match status" value="1"/>
</dbReference>
<keyword evidence="2" id="KW-0067">ATP-binding</keyword>
<dbReference type="PANTHER" id="PTHR43788">
    <property type="entry name" value="DNA2/NAM7 HELICASE FAMILY MEMBER"/>
    <property type="match status" value="1"/>
</dbReference>
<dbReference type="Gene3D" id="2.30.30.940">
    <property type="match status" value="1"/>
</dbReference>
<protein>
    <submittedName>
        <fullName evidence="5">ATPase AAA</fullName>
    </submittedName>
</protein>